<evidence type="ECO:0000256" key="2">
    <source>
        <dbReference type="ARBA" id="ARBA00022670"/>
    </source>
</evidence>
<evidence type="ECO:0000256" key="5">
    <source>
        <dbReference type="ARBA" id="ARBA00022833"/>
    </source>
</evidence>
<dbReference type="GO" id="GO:0005829">
    <property type="term" value="C:cytosol"/>
    <property type="evidence" value="ECO:0007669"/>
    <property type="project" value="TreeGrafter"/>
</dbReference>
<dbReference type="Pfam" id="PF16187">
    <property type="entry name" value="Peptidase_M16_M"/>
    <property type="match status" value="1"/>
</dbReference>
<evidence type="ECO:0000256" key="3">
    <source>
        <dbReference type="ARBA" id="ARBA00022723"/>
    </source>
</evidence>
<gene>
    <name evidence="12" type="ORF">TrLO_g14804</name>
</gene>
<feature type="domain" description="Coenzyme PQQ synthesis protein F-like C-terminal lobe" evidence="11">
    <location>
        <begin position="898"/>
        <end position="994"/>
    </location>
</feature>
<evidence type="ECO:0000313" key="13">
    <source>
        <dbReference type="Proteomes" id="UP001165122"/>
    </source>
</evidence>
<protein>
    <submittedName>
        <fullName evidence="12">Uncharacterized protein</fullName>
    </submittedName>
</protein>
<dbReference type="Proteomes" id="UP001165122">
    <property type="component" value="Unassembled WGS sequence"/>
</dbReference>
<evidence type="ECO:0000313" key="12">
    <source>
        <dbReference type="EMBL" id="GMI17542.1"/>
    </source>
</evidence>
<dbReference type="GO" id="GO:0005739">
    <property type="term" value="C:mitochondrion"/>
    <property type="evidence" value="ECO:0007669"/>
    <property type="project" value="TreeGrafter"/>
</dbReference>
<dbReference type="InterPro" id="IPR011765">
    <property type="entry name" value="Pept_M16_N"/>
</dbReference>
<dbReference type="Pfam" id="PF22456">
    <property type="entry name" value="PqqF-like_C_4"/>
    <property type="match status" value="1"/>
</dbReference>
<organism evidence="12 13">
    <name type="scientific">Triparma laevis f. longispina</name>
    <dbReference type="NCBI Taxonomy" id="1714387"/>
    <lineage>
        <taxon>Eukaryota</taxon>
        <taxon>Sar</taxon>
        <taxon>Stramenopiles</taxon>
        <taxon>Ochrophyta</taxon>
        <taxon>Bolidophyceae</taxon>
        <taxon>Parmales</taxon>
        <taxon>Triparmaceae</taxon>
        <taxon>Triparma</taxon>
    </lineage>
</organism>
<keyword evidence="13" id="KW-1185">Reference proteome</keyword>
<evidence type="ECO:0000256" key="6">
    <source>
        <dbReference type="ARBA" id="ARBA00023049"/>
    </source>
</evidence>
<evidence type="ECO:0000256" key="1">
    <source>
        <dbReference type="ARBA" id="ARBA00007261"/>
    </source>
</evidence>
<keyword evidence="5" id="KW-0862">Zinc</keyword>
<dbReference type="GO" id="GO:0004222">
    <property type="term" value="F:metalloendopeptidase activity"/>
    <property type="evidence" value="ECO:0007669"/>
    <property type="project" value="TreeGrafter"/>
</dbReference>
<dbReference type="PANTHER" id="PTHR43690:SF18">
    <property type="entry name" value="INSULIN-DEGRADING ENZYME-RELATED"/>
    <property type="match status" value="1"/>
</dbReference>
<dbReference type="PANTHER" id="PTHR43690">
    <property type="entry name" value="NARDILYSIN"/>
    <property type="match status" value="1"/>
</dbReference>
<feature type="chain" id="PRO_5040732547" evidence="7">
    <location>
        <begin position="22"/>
        <end position="1077"/>
    </location>
</feature>
<dbReference type="SUPFAM" id="SSF63411">
    <property type="entry name" value="LuxS/MPP-like metallohydrolase"/>
    <property type="match status" value="4"/>
</dbReference>
<dbReference type="AlphaFoldDB" id="A0A9W7FR98"/>
<dbReference type="GO" id="GO:0046872">
    <property type="term" value="F:metal ion binding"/>
    <property type="evidence" value="ECO:0007669"/>
    <property type="project" value="UniProtKB-KW"/>
</dbReference>
<proteinExistence type="inferred from homology"/>
<dbReference type="Gene3D" id="3.30.830.10">
    <property type="entry name" value="Metalloenzyme, LuxS/M16 peptidase-like"/>
    <property type="match status" value="4"/>
</dbReference>
<evidence type="ECO:0000259" key="10">
    <source>
        <dbReference type="Pfam" id="PF16187"/>
    </source>
</evidence>
<evidence type="ECO:0000259" key="11">
    <source>
        <dbReference type="Pfam" id="PF22456"/>
    </source>
</evidence>
<reference evidence="13" key="1">
    <citation type="journal article" date="2023" name="Commun. Biol.">
        <title>Genome analysis of Parmales, the sister group of diatoms, reveals the evolutionary specialization of diatoms from phago-mixotrophs to photoautotrophs.</title>
        <authorList>
            <person name="Ban H."/>
            <person name="Sato S."/>
            <person name="Yoshikawa S."/>
            <person name="Yamada K."/>
            <person name="Nakamura Y."/>
            <person name="Ichinomiya M."/>
            <person name="Sato N."/>
            <person name="Blanc-Mathieu R."/>
            <person name="Endo H."/>
            <person name="Kuwata A."/>
            <person name="Ogata H."/>
        </authorList>
    </citation>
    <scope>NUCLEOTIDE SEQUENCE [LARGE SCALE GENOMIC DNA]</scope>
    <source>
        <strain evidence="13">NIES 3700</strain>
    </source>
</reference>
<evidence type="ECO:0000259" key="9">
    <source>
        <dbReference type="Pfam" id="PF05193"/>
    </source>
</evidence>
<evidence type="ECO:0000256" key="4">
    <source>
        <dbReference type="ARBA" id="ARBA00022801"/>
    </source>
</evidence>
<evidence type="ECO:0000256" key="7">
    <source>
        <dbReference type="SAM" id="SignalP"/>
    </source>
</evidence>
<keyword evidence="3" id="KW-0479">Metal-binding</keyword>
<feature type="domain" description="Peptidase M16 N-terminal" evidence="8">
    <location>
        <begin position="127"/>
        <end position="255"/>
    </location>
</feature>
<dbReference type="InterPro" id="IPR007863">
    <property type="entry name" value="Peptidase_M16_C"/>
</dbReference>
<dbReference type="InterPro" id="IPR050626">
    <property type="entry name" value="Peptidase_M16"/>
</dbReference>
<keyword evidence="2" id="KW-0645">Protease</keyword>
<accession>A0A9W7FR98</accession>
<dbReference type="GO" id="GO:0043171">
    <property type="term" value="P:peptide catabolic process"/>
    <property type="evidence" value="ECO:0007669"/>
    <property type="project" value="TreeGrafter"/>
</dbReference>
<dbReference type="OrthoDB" id="952271at2759"/>
<keyword evidence="7" id="KW-0732">Signal</keyword>
<name>A0A9W7FR98_9STRA</name>
<comment type="similarity">
    <text evidence="1">Belongs to the peptidase M16 family.</text>
</comment>
<keyword evidence="4" id="KW-0378">Hydrolase</keyword>
<dbReference type="InterPro" id="IPR054734">
    <property type="entry name" value="PqqF-like_C_4"/>
</dbReference>
<dbReference type="InterPro" id="IPR011249">
    <property type="entry name" value="Metalloenz_LuxS/M16"/>
</dbReference>
<dbReference type="InterPro" id="IPR032632">
    <property type="entry name" value="Peptidase_M16_M"/>
</dbReference>
<keyword evidence="6" id="KW-0482">Metalloprotease</keyword>
<dbReference type="Pfam" id="PF00675">
    <property type="entry name" value="Peptidase_M16"/>
    <property type="match status" value="1"/>
</dbReference>
<dbReference type="GO" id="GO:0051603">
    <property type="term" value="P:proteolysis involved in protein catabolic process"/>
    <property type="evidence" value="ECO:0007669"/>
    <property type="project" value="TreeGrafter"/>
</dbReference>
<dbReference type="EMBL" id="BRXW01000295">
    <property type="protein sequence ID" value="GMI17542.1"/>
    <property type="molecule type" value="Genomic_DNA"/>
</dbReference>
<feature type="signal peptide" evidence="7">
    <location>
        <begin position="1"/>
        <end position="21"/>
    </location>
</feature>
<feature type="domain" description="Peptidase M16 middle/third" evidence="10">
    <location>
        <begin position="483"/>
        <end position="778"/>
    </location>
</feature>
<sequence length="1077" mass="121304">MLAQFYALSVLVALVASPTSSFTTNSILTPATCRINVKLYAQSELPNRKRVTPHSPPSLPPHFERRNFLHLLTLSTTLPLLPTSSSALTPSSSPPTPLKINLLSLPPSLRSSISAYTLPGATVTCISLPDVRSQSVALSVPVGSTSQPRELKGLPHFCEHMLFLGSKKYPSSLESYLSQTTGSSNAYTSPESTTYYLTSPPSPSSLDRLLRFLIDPLFDLGAVSKEINAVSSEHTKNLQSDIFRISELQKLRLNPLHPSSQFFTGNITTLLYKGEEYLRNELELWYYKTYAGEGREKASIVYISSKGLREMEGEVLERLNDLPPILNDVDDALGPDGRPDPFLNPTIPKSKIIKINPVTDLTQLTISFPITYSSEKMKQDYILLKPLDYLSFILGHEGSNSLAKKLKNDKLCTSLEVGTDDDINDYCSLNINVELTELGLKNYKKIIEVIFSYINLLKTSTLPDYIINENVIMSDLSWYYFTITNPESYVSTLSNSMLKYKFREEVGVVGDMRVGVEFLEGGQGVREGLGGRGNDRVRELVNEALTYISADNVHIDLITKEVENEKPTKWKYEELYGTKYVTEDITPSMIKTWRDVDPEIASYPSPNKFIPRKMELQNVNEGLNPSKVPLAPLTVLSPIETSTLWYKPDLKFLKPKTLTTLLLRTKNHYRTSKNVAMSNIYENVIQRKFNEFLYDAQLAGKSFTVTIGGKGTSITVGGWDGDLISFWESCLLKLSSFVIRKEEFESSREEIFKNSKMFDYAMPYSLAGYYGGLVFDKREDRKEVYDVREEIKNASYDDFKKFSENMFDGEAVMLTQGNFDYNLGPKPGLRYLSIFDQIFPARKTDSKYVQPIINIIKDPVKIKVKNPNPQNFNAATTLVVQSSKFDMRSNLIIEISCAILSERFYEELRTIKQLGYVVNLSVKGLGDGRGAIFTVMSGSYGSKILEKEIEIFLEKSVEVLESIGGREFKTVVKGLGERKSENDKRLGQEFVRNWAEIVGEKYVFDRREKEVQTLAMIKKEEVVNLWRDIVESKQGRVWASVVPSAGPIRESVDDVIEGEVVGQGEIASLRAELDKTS</sequence>
<comment type="caution">
    <text evidence="12">The sequence shown here is derived from an EMBL/GenBank/DDBJ whole genome shotgun (WGS) entry which is preliminary data.</text>
</comment>
<evidence type="ECO:0000259" key="8">
    <source>
        <dbReference type="Pfam" id="PF00675"/>
    </source>
</evidence>
<dbReference type="Pfam" id="PF05193">
    <property type="entry name" value="Peptidase_M16_C"/>
    <property type="match status" value="1"/>
</dbReference>
<feature type="domain" description="Peptidase M16 C-terminal" evidence="9">
    <location>
        <begin position="341"/>
        <end position="468"/>
    </location>
</feature>